<organism evidence="1 2">
    <name type="scientific">Violaceomyces palustris</name>
    <dbReference type="NCBI Taxonomy" id="1673888"/>
    <lineage>
        <taxon>Eukaryota</taxon>
        <taxon>Fungi</taxon>
        <taxon>Dikarya</taxon>
        <taxon>Basidiomycota</taxon>
        <taxon>Ustilaginomycotina</taxon>
        <taxon>Ustilaginomycetes</taxon>
        <taxon>Violaceomycetales</taxon>
        <taxon>Violaceomycetaceae</taxon>
        <taxon>Violaceomyces</taxon>
    </lineage>
</organism>
<protein>
    <submittedName>
        <fullName evidence="1">Uncharacterized protein</fullName>
    </submittedName>
</protein>
<name>A0ACD0NP81_9BASI</name>
<accession>A0ACD0NP81</accession>
<dbReference type="EMBL" id="KZ820379">
    <property type="protein sequence ID" value="PWN47633.1"/>
    <property type="molecule type" value="Genomic_DNA"/>
</dbReference>
<keyword evidence="2" id="KW-1185">Reference proteome</keyword>
<dbReference type="Proteomes" id="UP000245626">
    <property type="component" value="Unassembled WGS sequence"/>
</dbReference>
<gene>
    <name evidence="1" type="ORF">IE53DRAFT_320891</name>
</gene>
<sequence>MAPPGVSPPPYQSDSQSVGSPPAPTFSNIAPNEAVFQRLLLVQGTAGDPNLRESSLTVHSDPKSGFQPTVWQVNWGHFKALVPLTPGENRLSFVYSELKAEQPFKEGVCSSQLVIFFKKDETVPPLHLAVLLASDSPAWRDLGKRRELLRSAGLSEVKKRIAIQAYLWQAFHAEQMRRHNLGRRTFPLDDGHTDPDKGDPYSYPRELQDMPVIHLLRSRRTLAEFRDPDNAQQKRGARNGGAMFDFAREALEEDPSVPKKLHHSPVAVLILDTTYDPKIKLVRAHAAIGSGGPGRLSFGVMGSHWIWSAPSDLQGVTDSFLDETRTDENHCVNDLSECPTSWMTLNIGSGAWMHEVGHALNNPHWPSGVMSRGYTELNRAFTTREAPHQRNGFKGLSPIHPSNDDGENHLHRCQAIRARWHPCFRLPTDPRLPFLTATDPRSWKDWNECEPLWVPTPSGCVVKCASGVACIEIEVDGEHRTHIEFTGLDHGHRPRQEVMIDPNYLSGMINLNVMSPGSPKVKLNAVGCNMRQASLEDYKSQALSETLGIQDLVVTKGVFVGQERDQKWMSILPHMRDRGRNVWLKTIVVYSGACFDGLRFVHTDGSSQSFGPLGGSPYEFEIRPDEDDEIERFNVRSGAWIDALEVVMKSGRTTGMRGNLEGGSLRILEAPRGQRILGLFGSSGQWVNSIGLLTT</sequence>
<evidence type="ECO:0000313" key="1">
    <source>
        <dbReference type="EMBL" id="PWN47633.1"/>
    </source>
</evidence>
<proteinExistence type="predicted"/>
<reference evidence="1 2" key="1">
    <citation type="journal article" date="2018" name="Mol. Biol. Evol.">
        <title>Broad Genomic Sampling Reveals a Smut Pathogenic Ancestry of the Fungal Clade Ustilaginomycotina.</title>
        <authorList>
            <person name="Kijpornyongpan T."/>
            <person name="Mondo S.J."/>
            <person name="Barry K."/>
            <person name="Sandor L."/>
            <person name="Lee J."/>
            <person name="Lipzen A."/>
            <person name="Pangilinan J."/>
            <person name="LaButti K."/>
            <person name="Hainaut M."/>
            <person name="Henrissat B."/>
            <person name="Grigoriev I.V."/>
            <person name="Spatafora J.W."/>
            <person name="Aime M.C."/>
        </authorList>
    </citation>
    <scope>NUCLEOTIDE SEQUENCE [LARGE SCALE GENOMIC DNA]</scope>
    <source>
        <strain evidence="1 2">SA 807</strain>
    </source>
</reference>
<evidence type="ECO:0000313" key="2">
    <source>
        <dbReference type="Proteomes" id="UP000245626"/>
    </source>
</evidence>